<dbReference type="PROSITE" id="PS50238">
    <property type="entry name" value="RHOGAP"/>
    <property type="match status" value="1"/>
</dbReference>
<dbReference type="CDD" id="cd00159">
    <property type="entry name" value="RhoGAP"/>
    <property type="match status" value="1"/>
</dbReference>
<dbReference type="InterPro" id="IPR058543">
    <property type="entry name" value="Beta-prop_RSE1/DDB1/CPSF1_2nd"/>
</dbReference>
<feature type="region of interest" description="Disordered" evidence="7">
    <location>
        <begin position="232"/>
        <end position="255"/>
    </location>
</feature>
<dbReference type="Pfam" id="PF26116">
    <property type="entry name" value="FAM13A"/>
    <property type="match status" value="1"/>
</dbReference>
<dbReference type="InterPro" id="IPR036322">
    <property type="entry name" value="WD40_repeat_dom_sf"/>
</dbReference>
<dbReference type="FunFam" id="1.10.150.910:FF:000002">
    <property type="entry name" value="Splicing factor 3B subunit 3"/>
    <property type="match status" value="1"/>
</dbReference>
<gene>
    <name evidence="9" type="ORF">PROFUN_11061</name>
</gene>
<feature type="compositionally biased region" description="Basic and acidic residues" evidence="7">
    <location>
        <begin position="241"/>
        <end position="253"/>
    </location>
</feature>
<dbReference type="Pfam" id="PF00620">
    <property type="entry name" value="RhoGAP"/>
    <property type="match status" value="1"/>
</dbReference>
<feature type="compositionally biased region" description="Basic and acidic residues" evidence="7">
    <location>
        <begin position="402"/>
        <end position="423"/>
    </location>
</feature>
<dbReference type="GO" id="GO:0005681">
    <property type="term" value="C:spliceosomal complex"/>
    <property type="evidence" value="ECO:0007669"/>
    <property type="project" value="UniProtKB-KW"/>
</dbReference>
<dbReference type="InParanoid" id="A0A2P6NBN6"/>
<comment type="similarity">
    <text evidence="6">Belongs to the RSE1 family.</text>
</comment>
<dbReference type="FunFam" id="2.130.10.10:FF:000031">
    <property type="entry name" value="Splicing factor 3b subunit 3"/>
    <property type="match status" value="1"/>
</dbReference>
<dbReference type="InterPro" id="IPR015943">
    <property type="entry name" value="WD40/YVTN_repeat-like_dom_sf"/>
</dbReference>
<evidence type="ECO:0000259" key="8">
    <source>
        <dbReference type="PROSITE" id="PS50238"/>
    </source>
</evidence>
<dbReference type="FunFam" id="2.130.10.10:FF:001143">
    <property type="entry name" value="Pre-mRNA-splicing factor rse-1, putative"/>
    <property type="match status" value="1"/>
</dbReference>
<evidence type="ECO:0000256" key="1">
    <source>
        <dbReference type="ARBA" id="ARBA00004123"/>
    </source>
</evidence>
<keyword evidence="5" id="KW-0539">Nucleus</keyword>
<keyword evidence="10" id="KW-1185">Reference proteome</keyword>
<evidence type="ECO:0000256" key="4">
    <source>
        <dbReference type="ARBA" id="ARBA00023187"/>
    </source>
</evidence>
<feature type="compositionally biased region" description="Acidic residues" evidence="7">
    <location>
        <begin position="539"/>
        <end position="548"/>
    </location>
</feature>
<feature type="region of interest" description="Disordered" evidence="7">
    <location>
        <begin position="287"/>
        <end position="429"/>
    </location>
</feature>
<sequence length="1796" mass="200696">MSLRKTRSRQPTAQSKVYGIPIDAVRDKNSASLLPPILWECISYIEAKGLTAEGVFRVSGSIAEVTSLKKDIDEGKSGIIYQCDSVHVVSSLLKMFLRELPEPLLLSQNYDQFIEIQGAVQNILDHPEIDGGTDIEKTEARLEKQKELIDALPPVNRVVLRRLLQLMLNICKHESQNLMSINNLAIVFSSNFLWTDETIGMSSIKMMSDSTKLSNLVTDLADQFDFFFPEPAELDPPSPEVKLESPTEPKEEPISPLIVSPIPEKEEEDDMDFYTFLKTHAQRVAAEKVEQKHKKGKGFGLRLRLGGGKKEEKNSSGSLPVSRVTSEIRESPVGRSSSVPASPILPSSPGSRVHSLREREKGKSRDRSLSHSASEEYEKPTSPPTLSGSASTTSVSSSIVKEVPKEETKMTQPPREKIEEGGDSKNVPRSVKEILSARPRSKSAGPNNRDFLEMALERLERLRRTAGRPPDLESMKPHELRDELSAINRELRLYESYFEQQNGTLPTHDDWSKLSLLVNRSGDCAVQGLIELSNREDREDSDAEDTESEEKTAEFVEPLSPLNDPKFRQLKLEKRRIQMFLHKYQNEFETKNGRKMSTREDRAPIQVEYDRYKQGFHKMHLYSLTLQRSTAIYNSIAGNFSSPKLQELVVSRGKILELLRQDENGRYQTVLSTEIFGLVRALAPFRLTGGSKDYIIVGSDSGKIVILEYNVAKNRFDRIHEETFGKSGCRRVVPGHFLAADPKGRAVMIGAVEKQKLVYILNRDSAAKLTISSPLEAHKAHTILFTVTGLDVGFENPIFACIESNYEEEDALARFLVYYELDLGLNHVVRKWNEQIDQTSSHLISVPGGTDGPGGVLVCAENIIYWIHQGHNQVKAVIPRREGSNDDQGLMIISSTFFKRKDLFFFLVQTEYGDLIKLSLTVNGAEVTGINMTYFDTIPPSNSINMLKNGSLFSASEFGNHYLYSLAEIGDNQDISDPMEVRYFKPRKLQYLQLADSMNSLSPIIEMKILDLYKEDTPQIYAICGRGYQSALRVLRHGIAPMEIAESPLPGNPSAVWTVKKSSTQKVDDYIVVSFVNATLVLTIGASVEEAVDTGMLTTSTSIHVANIGDDGFIQVHPMGIRHIRNEKGIHEWKTPGKKSISHATSNESQVVIALSGGDLLYFELDQLGQLIEIEKKFIGREVSCLAIAPLLPGRARTRFVAVGDWENNVRVFSLDSEDCLQVLSIQSLPTHSESLCIVNMSNTANDASGTLFLTIGLNNGILLRTVIDSITGELSDTRSRLTGSRAVKLVGMKVKGTNAFMALSSRAWLAYNDQSTLRYQMVPLSYVPLESAATFCSDNIPEGIVAISGSTLRILVIDRLGATFNQSDIPLLHTPRHFIPFPDSNNLIIIESDHNAAKVEEDKVKKEEDDMAVETLEEEKEEEELPFEKTMLAEIKPGNGKWASCIRIVSPRDNGTLDLIHLDDNEAAISLCTCIFKERGNEVLLVVGTAKDMYIKPRSYSGGMIHVYRVVEGKQLELMHKTPVEVPPSALHPFQGRLLVGAGNLLRIYDIGKKKLLKKCEYKSFPNVINKIDTQGERIYVTDIQESVHFVKYRKADNQLYIFADHPTPRSITSMSILDYDSIVCSDKFGNIFISRLPAQVSEEMEEDPTGAKLQSESGYLNGAPYKLEDLAMFHVGETVNCVTKASLVPGASEVVAYSTLAGSIGILVPFVSREDVDFFQHLEMQLRLENLMLTGRDHLSFRSYYFPVKDIVDGDLCEQFVSLDADKQASIAGDLDRTPMEVIKKLEDIRNRLL</sequence>
<accession>A0A2P6NBN6</accession>
<evidence type="ECO:0000256" key="5">
    <source>
        <dbReference type="ARBA" id="ARBA00023242"/>
    </source>
</evidence>
<reference evidence="9 10" key="1">
    <citation type="journal article" date="2018" name="Genome Biol. Evol.">
        <title>Multiple Roots of Fruiting Body Formation in Amoebozoa.</title>
        <authorList>
            <person name="Hillmann F."/>
            <person name="Forbes G."/>
            <person name="Novohradska S."/>
            <person name="Ferling I."/>
            <person name="Riege K."/>
            <person name="Groth M."/>
            <person name="Westermann M."/>
            <person name="Marz M."/>
            <person name="Spaller T."/>
            <person name="Winckler T."/>
            <person name="Schaap P."/>
            <person name="Glockner G."/>
        </authorList>
    </citation>
    <scope>NUCLEOTIDE SEQUENCE [LARGE SCALE GENOMIC DNA]</scope>
    <source>
        <strain evidence="9 10">Jena</strain>
    </source>
</reference>
<name>A0A2P6NBN6_9EUKA</name>
<dbReference type="GO" id="GO:0006397">
    <property type="term" value="P:mRNA processing"/>
    <property type="evidence" value="ECO:0007669"/>
    <property type="project" value="UniProtKB-KW"/>
</dbReference>
<dbReference type="FunCoup" id="A0A2P6NBN6">
    <property type="interactions" value="1207"/>
</dbReference>
<evidence type="ECO:0000313" key="10">
    <source>
        <dbReference type="Proteomes" id="UP000241769"/>
    </source>
</evidence>
<comment type="subcellular location">
    <subcellularLocation>
        <location evidence="1">Nucleus</location>
    </subcellularLocation>
</comment>
<dbReference type="Pfam" id="PF23726">
    <property type="entry name" value="Beta-prop_RSE1_2nd"/>
    <property type="match status" value="1"/>
</dbReference>
<evidence type="ECO:0000256" key="7">
    <source>
        <dbReference type="SAM" id="MobiDB-lite"/>
    </source>
</evidence>
<feature type="region of interest" description="Disordered" evidence="7">
    <location>
        <begin position="531"/>
        <end position="551"/>
    </location>
</feature>
<dbReference type="Gene3D" id="1.10.555.10">
    <property type="entry name" value="Rho GTPase activation protein"/>
    <property type="match status" value="1"/>
</dbReference>
<proteinExistence type="inferred from homology"/>
<evidence type="ECO:0000256" key="6">
    <source>
        <dbReference type="ARBA" id="ARBA00038266"/>
    </source>
</evidence>
<dbReference type="SMART" id="SM00324">
    <property type="entry name" value="RhoGAP"/>
    <property type="match status" value="1"/>
</dbReference>
<keyword evidence="2" id="KW-0507">mRNA processing</keyword>
<dbReference type="GO" id="GO:0007165">
    <property type="term" value="P:signal transduction"/>
    <property type="evidence" value="ECO:0007669"/>
    <property type="project" value="InterPro"/>
</dbReference>
<dbReference type="Gene3D" id="2.130.10.10">
    <property type="entry name" value="YVTN repeat-like/Quinoprotein amine dehydrogenase"/>
    <property type="match status" value="3"/>
</dbReference>
<dbReference type="GO" id="GO:0008380">
    <property type="term" value="P:RNA splicing"/>
    <property type="evidence" value="ECO:0007669"/>
    <property type="project" value="UniProtKB-KW"/>
</dbReference>
<dbReference type="InterPro" id="IPR059029">
    <property type="entry name" value="FAM13A_dom"/>
</dbReference>
<keyword evidence="4" id="KW-0508">mRNA splicing</keyword>
<evidence type="ECO:0000256" key="2">
    <source>
        <dbReference type="ARBA" id="ARBA00022664"/>
    </source>
</evidence>
<protein>
    <recommendedName>
        <fullName evidence="8">Rho-GAP domain-containing protein</fullName>
    </recommendedName>
</protein>
<dbReference type="OrthoDB" id="436637at2759"/>
<dbReference type="STRING" id="1890364.A0A2P6NBN6"/>
<dbReference type="GO" id="GO:0003676">
    <property type="term" value="F:nucleic acid binding"/>
    <property type="evidence" value="ECO:0007669"/>
    <property type="project" value="InterPro"/>
</dbReference>
<dbReference type="EMBL" id="MDYQ01000127">
    <property type="protein sequence ID" value="PRP81374.1"/>
    <property type="molecule type" value="Genomic_DNA"/>
</dbReference>
<feature type="compositionally biased region" description="Basic and acidic residues" evidence="7">
    <location>
        <begin position="355"/>
        <end position="379"/>
    </location>
</feature>
<evidence type="ECO:0000256" key="3">
    <source>
        <dbReference type="ARBA" id="ARBA00022728"/>
    </source>
</evidence>
<dbReference type="SUPFAM" id="SSF50978">
    <property type="entry name" value="WD40 repeat-like"/>
    <property type="match status" value="1"/>
</dbReference>
<organism evidence="9 10">
    <name type="scientific">Planoprotostelium fungivorum</name>
    <dbReference type="NCBI Taxonomy" id="1890364"/>
    <lineage>
        <taxon>Eukaryota</taxon>
        <taxon>Amoebozoa</taxon>
        <taxon>Evosea</taxon>
        <taxon>Variosea</taxon>
        <taxon>Cavosteliida</taxon>
        <taxon>Cavosteliaceae</taxon>
        <taxon>Planoprotostelium</taxon>
    </lineage>
</organism>
<dbReference type="InterPro" id="IPR018846">
    <property type="entry name" value="Beta-prop_RSE1/DDB1/CPSF1_1st"/>
</dbReference>
<dbReference type="InterPro" id="IPR008936">
    <property type="entry name" value="Rho_GTPase_activation_prot"/>
</dbReference>
<dbReference type="Pfam" id="PF10433">
    <property type="entry name" value="Beta-prop_RSE1_1st"/>
    <property type="match status" value="1"/>
</dbReference>
<dbReference type="SUPFAM" id="SSF48350">
    <property type="entry name" value="GTPase activation domain, GAP"/>
    <property type="match status" value="1"/>
</dbReference>
<dbReference type="Pfam" id="PF03178">
    <property type="entry name" value="CPSF_A"/>
    <property type="match status" value="1"/>
</dbReference>
<keyword evidence="3" id="KW-0747">Spliceosome</keyword>
<feature type="domain" description="Rho-GAP" evidence="8">
    <location>
        <begin position="20"/>
        <end position="228"/>
    </location>
</feature>
<dbReference type="InterPro" id="IPR000198">
    <property type="entry name" value="RhoGAP_dom"/>
</dbReference>
<feature type="compositionally biased region" description="Low complexity" evidence="7">
    <location>
        <begin position="385"/>
        <end position="398"/>
    </location>
</feature>
<dbReference type="InterPro" id="IPR050358">
    <property type="entry name" value="RSE1/DDB1/CFT1"/>
</dbReference>
<dbReference type="InterPro" id="IPR004871">
    <property type="entry name" value="RSE1/DDB1/CPSF1_C"/>
</dbReference>
<dbReference type="PANTHER" id="PTHR10644">
    <property type="entry name" value="DNA REPAIR/RNA PROCESSING CPSF FAMILY"/>
    <property type="match status" value="1"/>
</dbReference>
<evidence type="ECO:0000313" key="9">
    <source>
        <dbReference type="EMBL" id="PRP81374.1"/>
    </source>
</evidence>
<dbReference type="Proteomes" id="UP000241769">
    <property type="component" value="Unassembled WGS sequence"/>
</dbReference>
<comment type="caution">
    <text evidence="9">The sequence shown here is derived from an EMBL/GenBank/DDBJ whole genome shotgun (WGS) entry which is preliminary data.</text>
</comment>